<keyword evidence="4" id="KW-0210">Decarboxylase</keyword>
<dbReference type="AlphaFoldDB" id="A0A5S5CBS2"/>
<dbReference type="InterPro" id="IPR036291">
    <property type="entry name" value="NAD(P)-bd_dom_sf"/>
</dbReference>
<keyword evidence="7" id="KW-0520">NAD</keyword>
<evidence type="ECO:0000256" key="12">
    <source>
        <dbReference type="ARBA" id="ARBA00037859"/>
    </source>
</evidence>
<keyword evidence="3 13" id="KW-0812">Transmembrane</keyword>
<keyword evidence="11" id="KW-0456">Lyase</keyword>
<sequence length="326" mass="36775">MESGFAKPQAYGGIIIIIVLTGVAGFIGSNLADRLLREGHTVIGVDNFLTGSSANMDNLLRSPNFEFIEHDVIFPLVIEGPVDWVMHFASPASPPKYLAFPIETMRVSSEGTMHLLHLAKEKQAGFFLASTSEIYGNPSVHPQPESYYGNVNSVGARSCYNEAKRYAEAITYWMNRIYGIPVRVIRIFNTFGPKMDLNDGRVITNFINQILAKQNLTIYGDGRQTRSFQYIDDLLEGIVRLMSTAYERPVNLGNPEEVTILEVAELLKELMKSNAQIEFLPLPEDDPRRRKPDITVSRTIMAWEPAISLREALTRTIHYYQGQYIH</sequence>
<evidence type="ECO:0000256" key="8">
    <source>
        <dbReference type="ARBA" id="ARBA00023034"/>
    </source>
</evidence>
<dbReference type="PANTHER" id="PTHR43078:SF6">
    <property type="entry name" value="UDP-GLUCURONIC ACID DECARBOXYLASE 1"/>
    <property type="match status" value="1"/>
</dbReference>
<dbReference type="GO" id="GO:0042732">
    <property type="term" value="P:D-xylose metabolic process"/>
    <property type="evidence" value="ECO:0007669"/>
    <property type="project" value="InterPro"/>
</dbReference>
<dbReference type="UniPathway" id="UPA00796">
    <property type="reaction ID" value="UER00771"/>
</dbReference>
<keyword evidence="5" id="KW-0735">Signal-anchor</keyword>
<comment type="caution">
    <text evidence="15">The sequence shown here is derived from an EMBL/GenBank/DDBJ whole genome shotgun (WGS) entry which is preliminary data.</text>
</comment>
<name>A0A5S5CBS2_9BACL</name>
<dbReference type="PANTHER" id="PTHR43078">
    <property type="entry name" value="UDP-GLUCURONIC ACID DECARBOXYLASE-RELATED"/>
    <property type="match status" value="1"/>
</dbReference>
<evidence type="ECO:0000256" key="13">
    <source>
        <dbReference type="SAM" id="Phobius"/>
    </source>
</evidence>
<dbReference type="Gene3D" id="3.40.50.720">
    <property type="entry name" value="NAD(P)-binding Rossmann-like Domain"/>
    <property type="match status" value="1"/>
</dbReference>
<dbReference type="GO" id="GO:0033320">
    <property type="term" value="P:UDP-D-xylose biosynthetic process"/>
    <property type="evidence" value="ECO:0007669"/>
    <property type="project" value="UniProtKB-UniPathway"/>
</dbReference>
<comment type="cofactor">
    <cofactor evidence="1">
        <name>NAD(+)</name>
        <dbReference type="ChEBI" id="CHEBI:57540"/>
    </cofactor>
</comment>
<proteinExistence type="predicted"/>
<evidence type="ECO:0000256" key="7">
    <source>
        <dbReference type="ARBA" id="ARBA00023027"/>
    </source>
</evidence>
<evidence type="ECO:0000256" key="6">
    <source>
        <dbReference type="ARBA" id="ARBA00022989"/>
    </source>
</evidence>
<keyword evidence="8" id="KW-0333">Golgi apparatus</keyword>
<feature type="transmembrane region" description="Helical" evidence="13">
    <location>
        <begin position="12"/>
        <end position="32"/>
    </location>
</feature>
<gene>
    <name evidence="15" type="ORF">BCM02_103479</name>
</gene>
<keyword evidence="16" id="KW-1185">Reference proteome</keyword>
<dbReference type="FunFam" id="3.40.50.720:FF:000065">
    <property type="entry name" value="UDP-glucuronic acid decarboxylase 1"/>
    <property type="match status" value="1"/>
</dbReference>
<protein>
    <submittedName>
        <fullName evidence="15">dTDP-glucose 4,6-dehydratase</fullName>
    </submittedName>
</protein>
<evidence type="ECO:0000256" key="9">
    <source>
        <dbReference type="ARBA" id="ARBA00023136"/>
    </source>
</evidence>
<accession>A0A5S5CBS2</accession>
<dbReference type="OrthoDB" id="9771073at2"/>
<dbReference type="GO" id="GO:0048040">
    <property type="term" value="F:UDP-glucuronate decarboxylase activity"/>
    <property type="evidence" value="ECO:0007669"/>
    <property type="project" value="TreeGrafter"/>
</dbReference>
<dbReference type="InterPro" id="IPR044516">
    <property type="entry name" value="UXS-like"/>
</dbReference>
<keyword evidence="9 13" id="KW-0472">Membrane</keyword>
<evidence type="ECO:0000256" key="10">
    <source>
        <dbReference type="ARBA" id="ARBA00023180"/>
    </source>
</evidence>
<dbReference type="GO" id="GO:0005737">
    <property type="term" value="C:cytoplasm"/>
    <property type="evidence" value="ECO:0007669"/>
    <property type="project" value="TreeGrafter"/>
</dbReference>
<reference evidence="15 16" key="1">
    <citation type="submission" date="2019-07" db="EMBL/GenBank/DDBJ databases">
        <title>Genomic Encyclopedia of Type Strains, Phase III (KMG-III): the genomes of soil and plant-associated and newly described type strains.</title>
        <authorList>
            <person name="Whitman W."/>
        </authorList>
    </citation>
    <scope>NUCLEOTIDE SEQUENCE [LARGE SCALE GENOMIC DNA]</scope>
    <source>
        <strain evidence="15 16">BL24</strain>
    </source>
</reference>
<evidence type="ECO:0000256" key="2">
    <source>
        <dbReference type="ARBA" id="ARBA00004323"/>
    </source>
</evidence>
<dbReference type="RefSeq" id="WP_148929178.1">
    <property type="nucleotide sequence ID" value="NZ_VNHS01000003.1"/>
</dbReference>
<keyword evidence="10" id="KW-0325">Glycoprotein</keyword>
<evidence type="ECO:0000256" key="5">
    <source>
        <dbReference type="ARBA" id="ARBA00022968"/>
    </source>
</evidence>
<dbReference type="Pfam" id="PF01370">
    <property type="entry name" value="Epimerase"/>
    <property type="match status" value="1"/>
</dbReference>
<evidence type="ECO:0000256" key="11">
    <source>
        <dbReference type="ARBA" id="ARBA00023239"/>
    </source>
</evidence>
<dbReference type="CDD" id="cd05230">
    <property type="entry name" value="UGD_SDR_e"/>
    <property type="match status" value="1"/>
</dbReference>
<evidence type="ECO:0000256" key="1">
    <source>
        <dbReference type="ARBA" id="ARBA00001911"/>
    </source>
</evidence>
<keyword evidence="6 13" id="KW-1133">Transmembrane helix</keyword>
<dbReference type="InterPro" id="IPR001509">
    <property type="entry name" value="Epimerase_deHydtase"/>
</dbReference>
<evidence type="ECO:0000259" key="14">
    <source>
        <dbReference type="Pfam" id="PF01370"/>
    </source>
</evidence>
<dbReference type="SUPFAM" id="SSF51735">
    <property type="entry name" value="NAD(P)-binding Rossmann-fold domains"/>
    <property type="match status" value="1"/>
</dbReference>
<feature type="domain" description="NAD-dependent epimerase/dehydratase" evidence="14">
    <location>
        <begin position="18"/>
        <end position="251"/>
    </location>
</feature>
<dbReference type="Proteomes" id="UP000323257">
    <property type="component" value="Unassembled WGS sequence"/>
</dbReference>
<organism evidence="15 16">
    <name type="scientific">Paenibacillus methanolicus</name>
    <dbReference type="NCBI Taxonomy" id="582686"/>
    <lineage>
        <taxon>Bacteria</taxon>
        <taxon>Bacillati</taxon>
        <taxon>Bacillota</taxon>
        <taxon>Bacilli</taxon>
        <taxon>Bacillales</taxon>
        <taxon>Paenibacillaceae</taxon>
        <taxon>Paenibacillus</taxon>
    </lineage>
</organism>
<evidence type="ECO:0000313" key="16">
    <source>
        <dbReference type="Proteomes" id="UP000323257"/>
    </source>
</evidence>
<evidence type="ECO:0000256" key="3">
    <source>
        <dbReference type="ARBA" id="ARBA00022692"/>
    </source>
</evidence>
<evidence type="ECO:0000313" key="15">
    <source>
        <dbReference type="EMBL" id="TYP76815.1"/>
    </source>
</evidence>
<dbReference type="EMBL" id="VNHS01000003">
    <property type="protein sequence ID" value="TYP76815.1"/>
    <property type="molecule type" value="Genomic_DNA"/>
</dbReference>
<comment type="subcellular location">
    <subcellularLocation>
        <location evidence="2">Golgi apparatus membrane</location>
        <topology evidence="2">Single-pass type II membrane protein</topology>
    </subcellularLocation>
    <subcellularLocation>
        <location evidence="12">Golgi apparatus</location>
        <location evidence="12">Golgi stack membrane</location>
    </subcellularLocation>
</comment>
<dbReference type="GO" id="GO:0070403">
    <property type="term" value="F:NAD+ binding"/>
    <property type="evidence" value="ECO:0007669"/>
    <property type="project" value="InterPro"/>
</dbReference>
<evidence type="ECO:0000256" key="4">
    <source>
        <dbReference type="ARBA" id="ARBA00022793"/>
    </source>
</evidence>